<gene>
    <name evidence="1" type="ORF">EW146_g4723</name>
</gene>
<comment type="caution">
    <text evidence="1">The sequence shown here is derived from an EMBL/GenBank/DDBJ whole genome shotgun (WGS) entry which is preliminary data.</text>
</comment>
<protein>
    <submittedName>
        <fullName evidence="1">Uncharacterized protein</fullName>
    </submittedName>
</protein>
<reference evidence="1 2" key="1">
    <citation type="submission" date="2019-02" db="EMBL/GenBank/DDBJ databases">
        <title>Genome sequencing of the rare red list fungi Bondarzewia mesenterica.</title>
        <authorList>
            <person name="Buettner E."/>
            <person name="Kellner H."/>
        </authorList>
    </citation>
    <scope>NUCLEOTIDE SEQUENCE [LARGE SCALE GENOMIC DNA]</scope>
    <source>
        <strain evidence="1 2">DSM 108281</strain>
    </source>
</reference>
<sequence length="72" mass="8068">MLLISPSLILMPTYSNLPPEETVDAEANIDAEEKKKYKKPLLELAFTEDGQAILPVTKEEKELNLDQLKGLV</sequence>
<keyword evidence="2" id="KW-1185">Reference proteome</keyword>
<dbReference type="AlphaFoldDB" id="A0A4S4LTU3"/>
<dbReference type="EMBL" id="SGPL01000189">
    <property type="protein sequence ID" value="THH15822.1"/>
    <property type="molecule type" value="Genomic_DNA"/>
</dbReference>
<proteinExistence type="predicted"/>
<accession>A0A4S4LTU3</accession>
<evidence type="ECO:0000313" key="1">
    <source>
        <dbReference type="EMBL" id="THH15822.1"/>
    </source>
</evidence>
<name>A0A4S4LTU3_9AGAM</name>
<dbReference type="Proteomes" id="UP000310158">
    <property type="component" value="Unassembled WGS sequence"/>
</dbReference>
<evidence type="ECO:0000313" key="2">
    <source>
        <dbReference type="Proteomes" id="UP000310158"/>
    </source>
</evidence>
<organism evidence="1 2">
    <name type="scientific">Bondarzewia mesenterica</name>
    <dbReference type="NCBI Taxonomy" id="1095465"/>
    <lineage>
        <taxon>Eukaryota</taxon>
        <taxon>Fungi</taxon>
        <taxon>Dikarya</taxon>
        <taxon>Basidiomycota</taxon>
        <taxon>Agaricomycotina</taxon>
        <taxon>Agaricomycetes</taxon>
        <taxon>Russulales</taxon>
        <taxon>Bondarzewiaceae</taxon>
        <taxon>Bondarzewia</taxon>
    </lineage>
</organism>